<evidence type="ECO:0000313" key="1">
    <source>
        <dbReference type="EMBL" id="KKN27452.1"/>
    </source>
</evidence>
<protein>
    <recommendedName>
        <fullName evidence="2">Zinc/iron-chelating domain-containing protein</fullName>
    </recommendedName>
</protein>
<evidence type="ECO:0008006" key="2">
    <source>
        <dbReference type="Google" id="ProtNLM"/>
    </source>
</evidence>
<organism evidence="1">
    <name type="scientific">marine sediment metagenome</name>
    <dbReference type="NCBI Taxonomy" id="412755"/>
    <lineage>
        <taxon>unclassified sequences</taxon>
        <taxon>metagenomes</taxon>
        <taxon>ecological metagenomes</taxon>
    </lineage>
</organism>
<dbReference type="Pfam" id="PF03692">
    <property type="entry name" value="CxxCxxCC"/>
    <property type="match status" value="1"/>
</dbReference>
<proteinExistence type="predicted"/>
<dbReference type="AlphaFoldDB" id="A0A0F9PRW9"/>
<dbReference type="InterPro" id="IPR005358">
    <property type="entry name" value="Puta_zinc/iron-chelating_dom"/>
</dbReference>
<name>A0A0F9PRW9_9ZZZZ</name>
<reference evidence="1" key="1">
    <citation type="journal article" date="2015" name="Nature">
        <title>Complex archaea that bridge the gap between prokaryotes and eukaryotes.</title>
        <authorList>
            <person name="Spang A."/>
            <person name="Saw J.H."/>
            <person name="Jorgensen S.L."/>
            <person name="Zaremba-Niedzwiedzka K."/>
            <person name="Martijn J."/>
            <person name="Lind A.E."/>
            <person name="van Eijk R."/>
            <person name="Schleper C."/>
            <person name="Guy L."/>
            <person name="Ettema T.J."/>
        </authorList>
    </citation>
    <scope>NUCLEOTIDE SEQUENCE</scope>
</reference>
<gene>
    <name evidence="1" type="ORF">LCGC14_0864680</name>
</gene>
<dbReference type="EMBL" id="LAZR01002637">
    <property type="protein sequence ID" value="KKN27452.1"/>
    <property type="molecule type" value="Genomic_DNA"/>
</dbReference>
<sequence length="128" mass="14987">MYHLLYRRKKDLTPELEAELCRKCQFCCRFMLNTKKMDGQKLEFLTAWGIMLITDGGRVGTLLPHACQQITDEGCKIYETRPFVCKGFKGGDEVKMWRPFCLWYELIPEDERVEMLKSWAPAPTRTVG</sequence>
<accession>A0A0F9PRW9</accession>
<comment type="caution">
    <text evidence="1">The sequence shown here is derived from an EMBL/GenBank/DDBJ whole genome shotgun (WGS) entry which is preliminary data.</text>
</comment>